<evidence type="ECO:0000256" key="1">
    <source>
        <dbReference type="ARBA" id="ARBA00022468"/>
    </source>
</evidence>
<dbReference type="GO" id="GO:0005096">
    <property type="term" value="F:GTPase activator activity"/>
    <property type="evidence" value="ECO:0007669"/>
    <property type="project" value="UniProtKB-KW"/>
</dbReference>
<feature type="region of interest" description="Disordered" evidence="2">
    <location>
        <begin position="1"/>
        <end position="53"/>
    </location>
</feature>
<feature type="compositionally biased region" description="Basic and acidic residues" evidence="2">
    <location>
        <begin position="37"/>
        <end position="53"/>
    </location>
</feature>
<dbReference type="Proteomes" id="UP001381693">
    <property type="component" value="Unassembled WGS sequence"/>
</dbReference>
<dbReference type="FunFam" id="1.10.8.270:FF:000006">
    <property type="entry name" value="Small G protein signaling modulator 2"/>
    <property type="match status" value="1"/>
</dbReference>
<dbReference type="InterPro" id="IPR000195">
    <property type="entry name" value="Rab-GAP-TBC_dom"/>
</dbReference>
<dbReference type="SUPFAM" id="SSF47923">
    <property type="entry name" value="Ypt/Rab-GAP domain of gyp1p"/>
    <property type="match status" value="2"/>
</dbReference>
<evidence type="ECO:0000313" key="5">
    <source>
        <dbReference type="Proteomes" id="UP001381693"/>
    </source>
</evidence>
<dbReference type="Pfam" id="PF00566">
    <property type="entry name" value="RabGAP-TBC"/>
    <property type="match status" value="1"/>
</dbReference>
<dbReference type="SMART" id="SM00164">
    <property type="entry name" value="TBC"/>
    <property type="match status" value="1"/>
</dbReference>
<name>A0AAN8WQS0_HALRR</name>
<feature type="domain" description="Rab-GAP TBC" evidence="3">
    <location>
        <begin position="111"/>
        <end position="277"/>
    </location>
</feature>
<reference evidence="4 5" key="1">
    <citation type="submission" date="2023-11" db="EMBL/GenBank/DDBJ databases">
        <title>Halocaridina rubra genome assembly.</title>
        <authorList>
            <person name="Smith C."/>
        </authorList>
    </citation>
    <scope>NUCLEOTIDE SEQUENCE [LARGE SCALE GENOMIC DNA]</scope>
    <source>
        <strain evidence="4">EP-1</strain>
        <tissue evidence="4">Whole</tissue>
    </source>
</reference>
<dbReference type="FunFam" id="1.10.472.80:FF:000004">
    <property type="entry name" value="Small G protein signaling modulator 1"/>
    <property type="match status" value="1"/>
</dbReference>
<sequence length="344" mass="39917">MTCMTQKMRNPCQVNGGDDEVAADDEVQGITNGTRQNSKENGDGEHTGNHDDKNMDTLAVEENQDGHSLESRSSCISPASSQGGVYSLKTIKVMLYKSERHWNKSNLKSTLVIQDILSHTQMDLLETFGLNLHRIDKDVQRCDRNYWYFTQDNLEKLRNVMCTYVWEHLDTGYMQGMCDLVAPLLVIFDDEAATYSCFCHLMGRMSHNFPNGGAMDQHFANMRSLIQILDSEMFELMHQNGDYTHFYFCYRWFLLDFKRELVYDDVFMVWESIWAARHVSSAHFVLFIALALVEYYRDIILDHNMDFTDIIKFFNEMAEGHDAKTVLQTARNLVLQLQTLIENK</sequence>
<organism evidence="4 5">
    <name type="scientific">Halocaridina rubra</name>
    <name type="common">Hawaiian red shrimp</name>
    <dbReference type="NCBI Taxonomy" id="373956"/>
    <lineage>
        <taxon>Eukaryota</taxon>
        <taxon>Metazoa</taxon>
        <taxon>Ecdysozoa</taxon>
        <taxon>Arthropoda</taxon>
        <taxon>Crustacea</taxon>
        <taxon>Multicrustacea</taxon>
        <taxon>Malacostraca</taxon>
        <taxon>Eumalacostraca</taxon>
        <taxon>Eucarida</taxon>
        <taxon>Decapoda</taxon>
        <taxon>Pleocyemata</taxon>
        <taxon>Caridea</taxon>
        <taxon>Atyoidea</taxon>
        <taxon>Atyidae</taxon>
        <taxon>Halocaridina</taxon>
    </lineage>
</organism>
<evidence type="ECO:0000256" key="2">
    <source>
        <dbReference type="SAM" id="MobiDB-lite"/>
    </source>
</evidence>
<dbReference type="PANTHER" id="PTHR22957:SF502">
    <property type="entry name" value="SMALL G PROTEIN SIGNALING MODULATOR 2-RELATED"/>
    <property type="match status" value="1"/>
</dbReference>
<gene>
    <name evidence="4" type="primary">SGSM2_1</name>
    <name evidence="4" type="ORF">SK128_017892</name>
</gene>
<dbReference type="PANTHER" id="PTHR22957">
    <property type="entry name" value="TBC1 DOMAIN FAMILY MEMBER GTPASE-ACTIVATING PROTEIN"/>
    <property type="match status" value="1"/>
</dbReference>
<keyword evidence="5" id="KW-1185">Reference proteome</keyword>
<protein>
    <submittedName>
        <fullName evidence="4">Small G protein signaling modulator 2</fullName>
    </submittedName>
</protein>
<dbReference type="EMBL" id="JAXCGZ010019135">
    <property type="protein sequence ID" value="KAK7066558.1"/>
    <property type="molecule type" value="Genomic_DNA"/>
</dbReference>
<dbReference type="AlphaFoldDB" id="A0AAN8WQS0"/>
<dbReference type="PROSITE" id="PS50086">
    <property type="entry name" value="TBC_RABGAP"/>
    <property type="match status" value="1"/>
</dbReference>
<dbReference type="Gene3D" id="1.10.472.80">
    <property type="entry name" value="Ypt/Rab-GAP domain of gyp1p, domain 3"/>
    <property type="match status" value="1"/>
</dbReference>
<dbReference type="InterPro" id="IPR035969">
    <property type="entry name" value="Rab-GAP_TBC_sf"/>
</dbReference>
<accession>A0AAN8WQS0</accession>
<comment type="caution">
    <text evidence="4">The sequence shown here is derived from an EMBL/GenBank/DDBJ whole genome shotgun (WGS) entry which is preliminary data.</text>
</comment>
<keyword evidence="1" id="KW-0343">GTPase activation</keyword>
<feature type="compositionally biased region" description="Acidic residues" evidence="2">
    <location>
        <begin position="17"/>
        <end position="27"/>
    </location>
</feature>
<dbReference type="Gene3D" id="1.10.8.270">
    <property type="entry name" value="putative rabgap domain of human tbc1 domain family member 14 like domains"/>
    <property type="match status" value="1"/>
</dbReference>
<evidence type="ECO:0000259" key="3">
    <source>
        <dbReference type="PROSITE" id="PS50086"/>
    </source>
</evidence>
<proteinExistence type="predicted"/>
<evidence type="ECO:0000313" key="4">
    <source>
        <dbReference type="EMBL" id="KAK7066558.1"/>
    </source>
</evidence>